<protein>
    <submittedName>
        <fullName evidence="2">Uncharacterized protein</fullName>
    </submittedName>
</protein>
<proteinExistence type="predicted"/>
<evidence type="ECO:0000313" key="2">
    <source>
        <dbReference type="EMBL" id="OGI65531.1"/>
    </source>
</evidence>
<reference evidence="2 3" key="1">
    <citation type="journal article" date="2016" name="Nat. Commun.">
        <title>Thousands of microbial genomes shed light on interconnected biogeochemical processes in an aquifer system.</title>
        <authorList>
            <person name="Anantharaman K."/>
            <person name="Brown C.T."/>
            <person name="Hug L.A."/>
            <person name="Sharon I."/>
            <person name="Castelle C.J."/>
            <person name="Probst A.J."/>
            <person name="Thomas B.C."/>
            <person name="Singh A."/>
            <person name="Wilkins M.J."/>
            <person name="Karaoz U."/>
            <person name="Brodie E.L."/>
            <person name="Williams K.H."/>
            <person name="Hubbard S.S."/>
            <person name="Banfield J.F."/>
        </authorList>
    </citation>
    <scope>NUCLEOTIDE SEQUENCE [LARGE SCALE GENOMIC DNA]</scope>
</reference>
<organism evidence="2 3">
    <name type="scientific">Candidatus Nomurabacteria bacterium RIFCSPHIGHO2_01_FULL_40_24b</name>
    <dbReference type="NCBI Taxonomy" id="1801739"/>
    <lineage>
        <taxon>Bacteria</taxon>
        <taxon>Candidatus Nomuraibacteriota</taxon>
    </lineage>
</organism>
<keyword evidence="1" id="KW-0472">Membrane</keyword>
<feature type="transmembrane region" description="Helical" evidence="1">
    <location>
        <begin position="85"/>
        <end position="101"/>
    </location>
</feature>
<feature type="transmembrane region" description="Helical" evidence="1">
    <location>
        <begin position="113"/>
        <end position="131"/>
    </location>
</feature>
<comment type="caution">
    <text evidence="2">The sequence shown here is derived from an EMBL/GenBank/DDBJ whole genome shotgun (WGS) entry which is preliminary data.</text>
</comment>
<gene>
    <name evidence="2" type="ORF">A2647_03590</name>
</gene>
<dbReference type="AlphaFoldDB" id="A0A1F6V728"/>
<dbReference type="EMBL" id="MFTP01000017">
    <property type="protein sequence ID" value="OGI65531.1"/>
    <property type="molecule type" value="Genomic_DNA"/>
</dbReference>
<feature type="transmembrane region" description="Helical" evidence="1">
    <location>
        <begin position="53"/>
        <end position="73"/>
    </location>
</feature>
<evidence type="ECO:0000256" key="1">
    <source>
        <dbReference type="SAM" id="Phobius"/>
    </source>
</evidence>
<keyword evidence="1" id="KW-1133">Transmembrane helix</keyword>
<keyword evidence="1" id="KW-0812">Transmembrane</keyword>
<name>A0A1F6V728_9BACT</name>
<accession>A0A1F6V728</accession>
<dbReference type="Proteomes" id="UP000177370">
    <property type="component" value="Unassembled WGS sequence"/>
</dbReference>
<sequence length="132" mass="14411">MQESDIGRSSACAGRSNGRQIASGAMNLGSLYAQAWTPSPAARDIINMQKKQIIRIVTCSTAALIIPILGQLFVDRWNWGPGEFIFAWVFFNILGFTYTFVTNKIAHRGGKIAAGIIVVAIFAFIWIMLATG</sequence>
<evidence type="ECO:0000313" key="3">
    <source>
        <dbReference type="Proteomes" id="UP000177370"/>
    </source>
</evidence>